<keyword evidence="4" id="KW-0521">NADP</keyword>
<comment type="similarity">
    <text evidence="2 9">Belongs to the short-chain dehydrogenases/reductases (SDR) family.</text>
</comment>
<dbReference type="GO" id="GO:0016020">
    <property type="term" value="C:membrane"/>
    <property type="evidence" value="ECO:0007669"/>
    <property type="project" value="UniProtKB-SubCell"/>
</dbReference>
<evidence type="ECO:0000256" key="6">
    <source>
        <dbReference type="ARBA" id="ARBA00023002"/>
    </source>
</evidence>
<keyword evidence="7" id="KW-0443">Lipid metabolism</keyword>
<organism evidence="11 12">
    <name type="scientific">Nesterenkonia cremea</name>
    <dbReference type="NCBI Taxonomy" id="1882340"/>
    <lineage>
        <taxon>Bacteria</taxon>
        <taxon>Bacillati</taxon>
        <taxon>Actinomycetota</taxon>
        <taxon>Actinomycetes</taxon>
        <taxon>Micrococcales</taxon>
        <taxon>Micrococcaceae</taxon>
        <taxon>Nesterenkonia</taxon>
    </lineage>
</organism>
<dbReference type="SUPFAM" id="SSF51735">
    <property type="entry name" value="NAD(P)-binding Rossmann-fold domains"/>
    <property type="match status" value="1"/>
</dbReference>
<dbReference type="PRINTS" id="PR00081">
    <property type="entry name" value="GDHRDH"/>
</dbReference>
<dbReference type="PANTHER" id="PTHR24322:SF736">
    <property type="entry name" value="RETINOL DEHYDROGENASE 10"/>
    <property type="match status" value="1"/>
</dbReference>
<protein>
    <submittedName>
        <fullName evidence="11">NAD(P)-dependent oxidoreductase</fullName>
    </submittedName>
</protein>
<keyword evidence="3" id="KW-0812">Transmembrane</keyword>
<dbReference type="PROSITE" id="PS00061">
    <property type="entry name" value="ADH_SHORT"/>
    <property type="match status" value="1"/>
</dbReference>
<accession>A0A917ATH8</accession>
<dbReference type="InterPro" id="IPR036291">
    <property type="entry name" value="NAD(P)-bd_dom_sf"/>
</dbReference>
<dbReference type="Proteomes" id="UP000633136">
    <property type="component" value="Unassembled WGS sequence"/>
</dbReference>
<dbReference type="PRINTS" id="PR00080">
    <property type="entry name" value="SDRFAMILY"/>
</dbReference>
<feature type="domain" description="Ketoreductase" evidence="10">
    <location>
        <begin position="8"/>
        <end position="186"/>
    </location>
</feature>
<keyword evidence="6" id="KW-0560">Oxidoreductase</keyword>
<evidence type="ECO:0000256" key="7">
    <source>
        <dbReference type="ARBA" id="ARBA00023098"/>
    </source>
</evidence>
<name>A0A917ATH8_9MICC</name>
<dbReference type="RefSeq" id="WP_188685720.1">
    <property type="nucleotide sequence ID" value="NZ_BMIS01000011.1"/>
</dbReference>
<dbReference type="SMART" id="SM00822">
    <property type="entry name" value="PKS_KR"/>
    <property type="match status" value="1"/>
</dbReference>
<evidence type="ECO:0000256" key="8">
    <source>
        <dbReference type="ARBA" id="ARBA00023136"/>
    </source>
</evidence>
<keyword evidence="12" id="KW-1185">Reference proteome</keyword>
<sequence length="270" mass="28814">MLYHLRGKNVLITGGGSGLGRSIALEAASRGAQVMIWDISAEAGEAVCTEIRQTGGEARAMEVDVSDRSAVRLAASRCESVDVLINNAGVIVGKPLLETSEDEIAGTFDVNTLALYWVTRAFLGGMISRGHGTVVTISSASGLLGVAGQSDYAASKFAAFGFAEALRAEMRRGRTGVTSLTVCPSYLETSMSHGVSTRFPLLLPPLRTEKVARRIARAIEKRHAQLIMPSLVRTLPVARAMHVRHFDRLMDAFGASRAMDTFRGSVPPAP</sequence>
<reference evidence="11" key="1">
    <citation type="journal article" date="2014" name="Int. J. Syst. Evol. Microbiol.">
        <title>Complete genome sequence of Corynebacterium casei LMG S-19264T (=DSM 44701T), isolated from a smear-ripened cheese.</title>
        <authorList>
            <consortium name="US DOE Joint Genome Institute (JGI-PGF)"/>
            <person name="Walter F."/>
            <person name="Albersmeier A."/>
            <person name="Kalinowski J."/>
            <person name="Ruckert C."/>
        </authorList>
    </citation>
    <scope>NUCLEOTIDE SEQUENCE</scope>
    <source>
        <strain evidence="11">CGMCC 1.15388</strain>
    </source>
</reference>
<dbReference type="PANTHER" id="PTHR24322">
    <property type="entry name" value="PKSB"/>
    <property type="match status" value="1"/>
</dbReference>
<evidence type="ECO:0000256" key="2">
    <source>
        <dbReference type="ARBA" id="ARBA00006484"/>
    </source>
</evidence>
<evidence type="ECO:0000256" key="1">
    <source>
        <dbReference type="ARBA" id="ARBA00004141"/>
    </source>
</evidence>
<dbReference type="InterPro" id="IPR057326">
    <property type="entry name" value="KR_dom"/>
</dbReference>
<keyword evidence="8" id="KW-0472">Membrane</keyword>
<dbReference type="InterPro" id="IPR020904">
    <property type="entry name" value="Sc_DH/Rdtase_CS"/>
</dbReference>
<dbReference type="GO" id="GO:0042445">
    <property type="term" value="P:hormone metabolic process"/>
    <property type="evidence" value="ECO:0007669"/>
    <property type="project" value="UniProtKB-ARBA"/>
</dbReference>
<dbReference type="GO" id="GO:0016616">
    <property type="term" value="F:oxidoreductase activity, acting on the CH-OH group of donors, NAD or NADP as acceptor"/>
    <property type="evidence" value="ECO:0007669"/>
    <property type="project" value="TreeGrafter"/>
</dbReference>
<dbReference type="EMBL" id="BMIS01000011">
    <property type="protein sequence ID" value="GGE74621.1"/>
    <property type="molecule type" value="Genomic_DNA"/>
</dbReference>
<evidence type="ECO:0000256" key="9">
    <source>
        <dbReference type="RuleBase" id="RU000363"/>
    </source>
</evidence>
<dbReference type="InterPro" id="IPR002347">
    <property type="entry name" value="SDR_fam"/>
</dbReference>
<proteinExistence type="inferred from homology"/>
<evidence type="ECO:0000313" key="11">
    <source>
        <dbReference type="EMBL" id="GGE74621.1"/>
    </source>
</evidence>
<dbReference type="CDD" id="cd05339">
    <property type="entry name" value="17beta-HSDXI-like_SDR_c"/>
    <property type="match status" value="1"/>
</dbReference>
<evidence type="ECO:0000259" key="10">
    <source>
        <dbReference type="SMART" id="SM00822"/>
    </source>
</evidence>
<dbReference type="Pfam" id="PF00106">
    <property type="entry name" value="adh_short"/>
    <property type="match status" value="1"/>
</dbReference>
<evidence type="ECO:0000256" key="4">
    <source>
        <dbReference type="ARBA" id="ARBA00022857"/>
    </source>
</evidence>
<evidence type="ECO:0000313" key="12">
    <source>
        <dbReference type="Proteomes" id="UP000633136"/>
    </source>
</evidence>
<dbReference type="GO" id="GO:0006720">
    <property type="term" value="P:isoprenoid metabolic process"/>
    <property type="evidence" value="ECO:0007669"/>
    <property type="project" value="UniProtKB-ARBA"/>
</dbReference>
<comment type="caution">
    <text evidence="11">The sequence shown here is derived from an EMBL/GenBank/DDBJ whole genome shotgun (WGS) entry which is preliminary data.</text>
</comment>
<evidence type="ECO:0000256" key="3">
    <source>
        <dbReference type="ARBA" id="ARBA00022692"/>
    </source>
</evidence>
<dbReference type="Gene3D" id="3.40.50.720">
    <property type="entry name" value="NAD(P)-binding Rossmann-like Domain"/>
    <property type="match status" value="1"/>
</dbReference>
<evidence type="ECO:0000256" key="5">
    <source>
        <dbReference type="ARBA" id="ARBA00022989"/>
    </source>
</evidence>
<keyword evidence="5" id="KW-1133">Transmembrane helix</keyword>
<dbReference type="GO" id="GO:0006066">
    <property type="term" value="P:alcohol metabolic process"/>
    <property type="evidence" value="ECO:0007669"/>
    <property type="project" value="UniProtKB-ARBA"/>
</dbReference>
<comment type="subcellular location">
    <subcellularLocation>
        <location evidence="1">Membrane</location>
        <topology evidence="1">Multi-pass membrane protein</topology>
    </subcellularLocation>
</comment>
<reference evidence="11" key="2">
    <citation type="submission" date="2020-09" db="EMBL/GenBank/DDBJ databases">
        <authorList>
            <person name="Sun Q."/>
            <person name="Zhou Y."/>
        </authorList>
    </citation>
    <scope>NUCLEOTIDE SEQUENCE</scope>
    <source>
        <strain evidence="11">CGMCC 1.15388</strain>
    </source>
</reference>
<dbReference type="FunFam" id="3.40.50.720:FF:000131">
    <property type="entry name" value="Short-chain dehydrogenase/reductase 3"/>
    <property type="match status" value="1"/>
</dbReference>
<gene>
    <name evidence="11" type="ORF">GCM10011401_22330</name>
</gene>
<dbReference type="AlphaFoldDB" id="A0A917ATH8"/>